<dbReference type="InterPro" id="IPR001128">
    <property type="entry name" value="Cyt_P450"/>
</dbReference>
<dbReference type="InterPro" id="IPR036396">
    <property type="entry name" value="Cyt_P450_sf"/>
</dbReference>
<dbReference type="InterPro" id="IPR002401">
    <property type="entry name" value="Cyt_P450_E_grp-I"/>
</dbReference>
<dbReference type="EMBL" id="CP059665">
    <property type="protein sequence ID" value="QRW22482.1"/>
    <property type="molecule type" value="Genomic_DNA"/>
</dbReference>
<comment type="similarity">
    <text evidence="3 10">Belongs to the cytochrome P450 family.</text>
</comment>
<dbReference type="KEGG" id="rsx:RhiXN_10069"/>
<comment type="pathway">
    <text evidence="2">Secondary metabolite biosynthesis.</text>
</comment>
<dbReference type="GO" id="GO:0004497">
    <property type="term" value="F:monooxygenase activity"/>
    <property type="evidence" value="ECO:0007669"/>
    <property type="project" value="UniProtKB-KW"/>
</dbReference>
<evidence type="ECO:0000256" key="9">
    <source>
        <dbReference type="PIRSR" id="PIRSR602401-1"/>
    </source>
</evidence>
<dbReference type="PANTHER" id="PTHR46300">
    <property type="entry name" value="P450, PUTATIVE (EUROFUNG)-RELATED-RELATED"/>
    <property type="match status" value="1"/>
</dbReference>
<dbReference type="PANTHER" id="PTHR46300:SF7">
    <property type="entry name" value="P450, PUTATIVE (EUROFUNG)-RELATED"/>
    <property type="match status" value="1"/>
</dbReference>
<evidence type="ECO:0000256" key="7">
    <source>
        <dbReference type="ARBA" id="ARBA00023004"/>
    </source>
</evidence>
<keyword evidence="6 10" id="KW-0560">Oxidoreductase</keyword>
<dbReference type="Pfam" id="PF00067">
    <property type="entry name" value="p450"/>
    <property type="match status" value="1"/>
</dbReference>
<evidence type="ECO:0000256" key="1">
    <source>
        <dbReference type="ARBA" id="ARBA00001971"/>
    </source>
</evidence>
<dbReference type="PROSITE" id="PS00086">
    <property type="entry name" value="CYTOCHROME_P450"/>
    <property type="match status" value="1"/>
</dbReference>
<comment type="cofactor">
    <cofactor evidence="1 9">
        <name>heme</name>
        <dbReference type="ChEBI" id="CHEBI:30413"/>
    </cofactor>
</comment>
<dbReference type="Gene3D" id="1.10.630.10">
    <property type="entry name" value="Cytochrome P450"/>
    <property type="match status" value="1"/>
</dbReference>
<keyword evidence="7 9" id="KW-0408">Iron</keyword>
<evidence type="ECO:0000256" key="10">
    <source>
        <dbReference type="RuleBase" id="RU000461"/>
    </source>
</evidence>
<protein>
    <submittedName>
        <fullName evidence="11">Cytochrome P450 family protein</fullName>
    </submittedName>
</protein>
<sequence>MDSFTLASVLVGVGWFLLWLRSKSSIPYPPGPSGNLLFGSALELRKSKAFWLNFAQWSKEYGPIMTIRMAYRSLFVVDDPNVAVSLFEKKASQYSDRYVSELAKLGEWDHDIIFIEYGPTLKHYRTLLQKALNNRVALDYLPLQEHEVKRLLRRLYETPEQFMEHVHLMAGSVAIRMVYGYKVDSAQDPLVQSAEKVMSIFSDIMTPGRWMIEVFPFLRYLPTWFPGTAFHQMVASSRPVLHSFAENTFTFVKSESLKGTAEPSFTSKLLESDSSEGITSEEELHVKRIASSLYGAASDTTVSAVKSFFLAMTLYPDVQAKAQSEISTYFDQTQLSKGRFVTMDDRDKLPYTSALVRELLRWHPVANLTAHRSCGKDDNSVVVGENVYRIPAYSIVIVNMWSMLHNPSVYPDPGKFIPERHLVENPPPAPELYAFGFGRRMCPGTHVAQQSMWLSISNILANFTITKAKDENGAEIIPKEEYTNEVIRSGNNGFTDSHPAPFKCKITPREGWEKWSTETGVPAHGSDTD</sequence>
<dbReference type="RefSeq" id="XP_043182719.1">
    <property type="nucleotide sequence ID" value="XM_043329885.1"/>
</dbReference>
<keyword evidence="5 9" id="KW-0479">Metal-binding</keyword>
<evidence type="ECO:0000256" key="4">
    <source>
        <dbReference type="ARBA" id="ARBA00022617"/>
    </source>
</evidence>
<evidence type="ECO:0000313" key="12">
    <source>
        <dbReference type="Proteomes" id="UP000650533"/>
    </source>
</evidence>
<dbReference type="CDD" id="cd11065">
    <property type="entry name" value="CYP64-like"/>
    <property type="match status" value="1"/>
</dbReference>
<dbReference type="PRINTS" id="PR00385">
    <property type="entry name" value="P450"/>
</dbReference>
<dbReference type="GeneID" id="67032348"/>
<organism evidence="11 12">
    <name type="scientific">Rhizoctonia solani</name>
    <dbReference type="NCBI Taxonomy" id="456999"/>
    <lineage>
        <taxon>Eukaryota</taxon>
        <taxon>Fungi</taxon>
        <taxon>Dikarya</taxon>
        <taxon>Basidiomycota</taxon>
        <taxon>Agaricomycotina</taxon>
        <taxon>Agaricomycetes</taxon>
        <taxon>Cantharellales</taxon>
        <taxon>Ceratobasidiaceae</taxon>
        <taxon>Rhizoctonia</taxon>
    </lineage>
</organism>
<name>A0A8H8SZC0_9AGAM</name>
<dbReference type="GO" id="GO:0005506">
    <property type="term" value="F:iron ion binding"/>
    <property type="evidence" value="ECO:0007669"/>
    <property type="project" value="InterPro"/>
</dbReference>
<evidence type="ECO:0000256" key="2">
    <source>
        <dbReference type="ARBA" id="ARBA00005179"/>
    </source>
</evidence>
<accession>A0A8H8SZC0</accession>
<keyword evidence="4 9" id="KW-0349">Heme</keyword>
<evidence type="ECO:0000313" key="11">
    <source>
        <dbReference type="EMBL" id="QRW22482.1"/>
    </source>
</evidence>
<reference evidence="11" key="1">
    <citation type="submission" date="2020-05" db="EMBL/GenBank/DDBJ databases">
        <title>Evolutionary and genomic comparisons of hybrid uninucleate and nonhybrid Rhizoctonia fungi.</title>
        <authorList>
            <person name="Li C."/>
            <person name="Chen X."/>
        </authorList>
    </citation>
    <scope>NUCLEOTIDE SEQUENCE</scope>
    <source>
        <strain evidence="11">AG-1 IA</strain>
    </source>
</reference>
<dbReference type="SUPFAM" id="SSF48264">
    <property type="entry name" value="Cytochrome P450"/>
    <property type="match status" value="1"/>
</dbReference>
<dbReference type="Proteomes" id="UP000650533">
    <property type="component" value="Chromosome 8"/>
</dbReference>
<feature type="binding site" description="axial binding residue" evidence="9">
    <location>
        <position position="442"/>
    </location>
    <ligand>
        <name>heme</name>
        <dbReference type="ChEBI" id="CHEBI:30413"/>
    </ligand>
    <ligandPart>
        <name>Fe</name>
        <dbReference type="ChEBI" id="CHEBI:18248"/>
    </ligandPart>
</feature>
<dbReference type="InterPro" id="IPR050364">
    <property type="entry name" value="Cytochrome_P450_fung"/>
</dbReference>
<evidence type="ECO:0000256" key="3">
    <source>
        <dbReference type="ARBA" id="ARBA00010617"/>
    </source>
</evidence>
<dbReference type="AlphaFoldDB" id="A0A8H8SZC0"/>
<evidence type="ECO:0000256" key="6">
    <source>
        <dbReference type="ARBA" id="ARBA00023002"/>
    </source>
</evidence>
<dbReference type="PRINTS" id="PR00463">
    <property type="entry name" value="EP450I"/>
</dbReference>
<keyword evidence="8 10" id="KW-0503">Monooxygenase</keyword>
<proteinExistence type="inferred from homology"/>
<dbReference type="GO" id="GO:0020037">
    <property type="term" value="F:heme binding"/>
    <property type="evidence" value="ECO:0007669"/>
    <property type="project" value="InterPro"/>
</dbReference>
<evidence type="ECO:0000256" key="5">
    <source>
        <dbReference type="ARBA" id="ARBA00022723"/>
    </source>
</evidence>
<evidence type="ECO:0000256" key="8">
    <source>
        <dbReference type="ARBA" id="ARBA00023033"/>
    </source>
</evidence>
<dbReference type="InterPro" id="IPR017972">
    <property type="entry name" value="Cyt_P450_CS"/>
</dbReference>
<gene>
    <name evidence="11" type="ORF">RhiXN_10069</name>
</gene>
<dbReference type="GO" id="GO:0016705">
    <property type="term" value="F:oxidoreductase activity, acting on paired donors, with incorporation or reduction of molecular oxygen"/>
    <property type="evidence" value="ECO:0007669"/>
    <property type="project" value="InterPro"/>
</dbReference>